<feature type="region of interest" description="Disordered" evidence="1">
    <location>
        <begin position="632"/>
        <end position="651"/>
    </location>
</feature>
<evidence type="ECO:0000313" key="2">
    <source>
        <dbReference type="EMBL" id="KAG0556473.1"/>
    </source>
</evidence>
<feature type="compositionally biased region" description="Polar residues" evidence="1">
    <location>
        <begin position="572"/>
        <end position="581"/>
    </location>
</feature>
<feature type="region of interest" description="Disordered" evidence="1">
    <location>
        <begin position="478"/>
        <end position="519"/>
    </location>
</feature>
<name>A0A8T0GBD6_CERPU</name>
<dbReference type="AlphaFoldDB" id="A0A8T0GBD6"/>
<feature type="compositionally biased region" description="Polar residues" evidence="1">
    <location>
        <begin position="641"/>
        <end position="650"/>
    </location>
</feature>
<keyword evidence="3" id="KW-1185">Reference proteome</keyword>
<sequence>MKGLHMSTVNSFLAAAVPLARSTSQERGHHLHMNEGNMYPRNRNATSEGPRAEVQAGGHILDAWLPDPVTSTALPAGCPRPSLPTGTPLPSITSPLQRPETLRYVPALARPPPRAYYTPNDGSSMQTTQQMGERAADSSSYDAGIEAAIQHLKHFMYGGRGPRNRPSQKPLEFVEQDRDFPYAADASLLSGLENLGRASSGHPTAAFPGRHEPMFSALEGNLFPQSSGPWNGMPVNPAVIQASVSDFSYCADAWVAETQEKSRRAEQRRAEANFALYKKRNDGSKFKIRTDAAGNIVTNKLRVTSMMKKLMEIYLDVAQIHYNDNDDRFVLVENIVRSCFEFEPPIKETWFKEYMRKKLEKSRCEFRKHFEATGQMHPDCPPHKHLPLLAWWSSPLGSSRSSRMKEMNSSRVNERLANDVGVNPNIPCGFWGTELNNMSRMSTPTLPVLSGLDKSNSAGASEFQNLEVDMPESVNELGIPELGLDGAPNRPKKGELSESAPKSRECGSDDPGDDSDPEDEKVIKLKKHLDDIVRGLNKYDELTAVMDQVQSLLSDRGDVTISASVHLVPTSRMNNSTTDKSVSPKCTAGTKGVENMGDSPSEKGNSLLPRKRGLSVTASREEANLEEMIGSGNDITVGESPITSPDNTSGVLVETGDAEAIKKRKKCSTPKVKSPTTTTAQKARLDVVTRKKLQLSPKNLSLPVADVPAQGSILGTVSDVQVPKKTSKFDEREPPAQLTPKGQQRKCPLGMNKDVWVIHPTKVGGPVALGKTGYSFKTAKTKLQSSPWKSLQWEQGMQMVEIIKVFLPGVKVMHPTKQPQKEVKTLDDVRGVEFMDEAMVMWGSEYLVEVLPPAPKKKTK</sequence>
<feature type="region of interest" description="Disordered" evidence="1">
    <location>
        <begin position="23"/>
        <end position="49"/>
    </location>
</feature>
<dbReference type="Proteomes" id="UP000822688">
    <property type="component" value="Chromosome 11"/>
</dbReference>
<feature type="region of interest" description="Disordered" evidence="1">
    <location>
        <begin position="726"/>
        <end position="745"/>
    </location>
</feature>
<evidence type="ECO:0000256" key="1">
    <source>
        <dbReference type="SAM" id="MobiDB-lite"/>
    </source>
</evidence>
<dbReference type="EMBL" id="CM026432">
    <property type="protein sequence ID" value="KAG0556473.1"/>
    <property type="molecule type" value="Genomic_DNA"/>
</dbReference>
<reference evidence="2 3" key="1">
    <citation type="submission" date="2020-06" db="EMBL/GenBank/DDBJ databases">
        <title>WGS assembly of Ceratodon purpureus strain R40.</title>
        <authorList>
            <person name="Carey S.B."/>
            <person name="Jenkins J."/>
            <person name="Shu S."/>
            <person name="Lovell J.T."/>
            <person name="Sreedasyam A."/>
            <person name="Maumus F."/>
            <person name="Tiley G.P."/>
            <person name="Fernandez-Pozo N."/>
            <person name="Barry K."/>
            <person name="Chen C."/>
            <person name="Wang M."/>
            <person name="Lipzen A."/>
            <person name="Daum C."/>
            <person name="Saski C.A."/>
            <person name="Payton A.C."/>
            <person name="Mcbreen J.C."/>
            <person name="Conrad R.E."/>
            <person name="Kollar L.M."/>
            <person name="Olsson S."/>
            <person name="Huttunen S."/>
            <person name="Landis J.B."/>
            <person name="Wickett N.J."/>
            <person name="Johnson M.G."/>
            <person name="Rensing S.A."/>
            <person name="Grimwood J."/>
            <person name="Schmutz J."/>
            <person name="Mcdaniel S.F."/>
        </authorList>
    </citation>
    <scope>NUCLEOTIDE SEQUENCE [LARGE SCALE GENOMIC DNA]</scope>
    <source>
        <strain evidence="2 3">R40</strain>
    </source>
</reference>
<protein>
    <submittedName>
        <fullName evidence="2">Uncharacterized protein</fullName>
    </submittedName>
</protein>
<feature type="region of interest" description="Disordered" evidence="1">
    <location>
        <begin position="572"/>
        <end position="619"/>
    </location>
</feature>
<gene>
    <name evidence="2" type="ORF">KC19_11G055900</name>
</gene>
<proteinExistence type="predicted"/>
<organism evidence="2 3">
    <name type="scientific">Ceratodon purpureus</name>
    <name type="common">Fire moss</name>
    <name type="synonym">Dicranum purpureum</name>
    <dbReference type="NCBI Taxonomy" id="3225"/>
    <lineage>
        <taxon>Eukaryota</taxon>
        <taxon>Viridiplantae</taxon>
        <taxon>Streptophyta</taxon>
        <taxon>Embryophyta</taxon>
        <taxon>Bryophyta</taxon>
        <taxon>Bryophytina</taxon>
        <taxon>Bryopsida</taxon>
        <taxon>Dicranidae</taxon>
        <taxon>Pseudoditrichales</taxon>
        <taxon>Ditrichaceae</taxon>
        <taxon>Ceratodon</taxon>
    </lineage>
</organism>
<comment type="caution">
    <text evidence="2">The sequence shown here is derived from an EMBL/GenBank/DDBJ whole genome shotgun (WGS) entry which is preliminary data.</text>
</comment>
<feature type="compositionally biased region" description="Acidic residues" evidence="1">
    <location>
        <begin position="508"/>
        <end position="519"/>
    </location>
</feature>
<accession>A0A8T0GBD6</accession>
<evidence type="ECO:0000313" key="3">
    <source>
        <dbReference type="Proteomes" id="UP000822688"/>
    </source>
</evidence>
<feature type="compositionally biased region" description="Basic and acidic residues" evidence="1">
    <location>
        <begin position="492"/>
        <end position="507"/>
    </location>
</feature>